<evidence type="ECO:0000313" key="2">
    <source>
        <dbReference type="EMBL" id="RLN60528.1"/>
    </source>
</evidence>
<dbReference type="AlphaFoldDB" id="A0A3F2RMH0"/>
<sequence length="1251" mass="135121">MNLETGILSKQQSPARVTTWYQRSWKFTATVIVAAVLIIAQLTTYKPHFDAHLAKHHILRRLQEQPSLRLSFQLKRKPMYVHGASSFDVVATPTRKQSPDGDSLVYMYDGLATFEQDGEKHEYSLVDGTAYYTNHPVGRNASKSGCLPAGFVPPIETLLSAIDTASTATHLVANDMTEVVCPRGSLMAFTFAGENYLLCMPQHHHDGFQIFGEDLDIDFRYEDSVPVIEAPSIPADVEAYCGKVPFNDDITPSATSLFHRSFSEWGHRSLRAQESESWISSLVSSVVSTVTGDSDDSSSSSSCSTTPRPCVFVAGLGQTTDSGLSTTDTKPYFGDEIQDYAPCCSSIQYIELATSLYTWYDTTLTQRLVDLLVQVSPSSDATTGTIRNTVIFAHSMGNNMLASAIAGGLCSLDSSTTWLGASAPMIGSMGSDFIQGACDGTLTGIVSSLLELLDECPVTIGRISLSYQTGSYASSELVAAYEAAQTAYAANVDAVMCSSGYTGLASTYEAVYILAGEVIPHKSTENDGLVEFDSCSYGLDTSTFSSTYTSANYLTKLNHQDCTFRNGDGLFSDAKKPMKWLKNLLSHRILRNLQQQPAIRLSFQLKRKAMYVHGASSFDVLAVPYWKESAQGDMFAFDGVATFDHDGATHEYLLTGQNVYYTHRTGGDEDPRHEEGFKIIGEDLDVDVNDSYSGVWSLDKVLYEVMGRVLPHKSLKNDAKHYILRNLQQQPALRLTFQIKRKAMYVHGASTFDVVATPAPRSSPTDNSVVYNGLASFKKDGDTHEYSLVDGTAYYTRHPGGKNTAVKPESSCLPSQSVPPIGTVLNAIHNAQTAPQPVGSSDSRCPGGSVMAFPFAGENFVLCSQHSGMMSSLSNLLGLSSSADAGFKIFGSDLDIHVKYEPSTPVISAPRIDPEMVASCGKVPSPAMIIPSVSSLVTRSFSEWGHRTLRAEGIFSDAWDLITDSSCGCKGAQRTCVFVAGLSSYDDYGLTDNDPEGYFGEEISDHAPCCSSIKYITLATKNNFWNDPAFQQRFVDLLVQASGTSDVATGTIKDTIVIAHSMGNLILSGAIAGGKCNLDPSSSWIATSSPMEGSMGSNYVQGSCDGSLSGAVALLMELLGDCPATTGEVSLAYQNSNYSSVALNDAYIAAQAAYAANVDAAMCSKSYSGLVTVKAALYALAGGVLPHKSPENDGIVEYGSCAFGLNLDQFDSTYESHYYRSELNHVDMSFRNGDGVFGDAKKPMKWFECLL</sequence>
<comment type="caution">
    <text evidence="2">The sequence shown here is derived from an EMBL/GenBank/DDBJ whole genome shotgun (WGS) entry which is preliminary data.</text>
</comment>
<dbReference type="OrthoDB" id="120675at2759"/>
<name>A0A3F2RMH0_9STRA</name>
<evidence type="ECO:0000313" key="1">
    <source>
        <dbReference type="EMBL" id="RLN45462.1"/>
    </source>
</evidence>
<organism evidence="2 3">
    <name type="scientific">Phytophthora kernoviae</name>
    <dbReference type="NCBI Taxonomy" id="325452"/>
    <lineage>
        <taxon>Eukaryota</taxon>
        <taxon>Sar</taxon>
        <taxon>Stramenopiles</taxon>
        <taxon>Oomycota</taxon>
        <taxon>Peronosporomycetes</taxon>
        <taxon>Peronosporales</taxon>
        <taxon>Peronosporaceae</taxon>
        <taxon>Phytophthora</taxon>
    </lineage>
</organism>
<proteinExistence type="predicted"/>
<protein>
    <submittedName>
        <fullName evidence="2">Uncharacterized protein</fullName>
    </submittedName>
</protein>
<evidence type="ECO:0000313" key="3">
    <source>
        <dbReference type="Proteomes" id="UP000277300"/>
    </source>
</evidence>
<dbReference type="InterPro" id="IPR029058">
    <property type="entry name" value="AB_hydrolase_fold"/>
</dbReference>
<dbReference type="Proteomes" id="UP000277300">
    <property type="component" value="Unassembled WGS sequence"/>
</dbReference>
<gene>
    <name evidence="1" type="ORF">BBJ29_005194</name>
    <name evidence="2" type="ORF">BBP00_00005932</name>
</gene>
<dbReference type="EMBL" id="MBDO02000186">
    <property type="protein sequence ID" value="RLN60528.1"/>
    <property type="molecule type" value="Genomic_DNA"/>
</dbReference>
<accession>A0A3F2RMH0</accession>
<dbReference type="Proteomes" id="UP000284657">
    <property type="component" value="Unassembled WGS sequence"/>
</dbReference>
<reference evidence="3 4" key="1">
    <citation type="submission" date="2018-07" db="EMBL/GenBank/DDBJ databases">
        <title>Genome sequencing of oomycete isolates from Chile give support for New Zealand origin for Phytophthora kernoviae and make available the first Nothophytophthora sp. genome.</title>
        <authorList>
            <person name="Studholme D.J."/>
            <person name="Sanfuentes E."/>
            <person name="Panda P."/>
            <person name="Hill R."/>
            <person name="Sambles C."/>
            <person name="Grant M."/>
            <person name="Williams N.M."/>
            <person name="Mcdougal R.L."/>
        </authorList>
    </citation>
    <scope>NUCLEOTIDE SEQUENCE [LARGE SCALE GENOMIC DNA]</scope>
    <source>
        <strain evidence="2">Chile6</strain>
        <strain evidence="1">Chile7</strain>
    </source>
</reference>
<dbReference type="Gene3D" id="3.40.50.1820">
    <property type="entry name" value="alpha/beta hydrolase"/>
    <property type="match status" value="2"/>
</dbReference>
<dbReference type="EMBL" id="MBAD02002674">
    <property type="protein sequence ID" value="RLN45462.1"/>
    <property type="molecule type" value="Genomic_DNA"/>
</dbReference>
<dbReference type="PANTHER" id="PTHR22538">
    <property type="entry name" value="CILIA- AND FLAGELLA-ASSOCIATED PROTEIN 74"/>
    <property type="match status" value="1"/>
</dbReference>
<dbReference type="PANTHER" id="PTHR22538:SF1">
    <property type="entry name" value="VWFD DOMAIN-CONTAINING PROTEIN"/>
    <property type="match status" value="1"/>
</dbReference>
<evidence type="ECO:0000313" key="4">
    <source>
        <dbReference type="Proteomes" id="UP000284657"/>
    </source>
</evidence>